<proteinExistence type="predicted"/>
<organism evidence="2 3">
    <name type="scientific">Nocardiopsis sinuspersici</name>
    <dbReference type="NCBI Taxonomy" id="501010"/>
    <lineage>
        <taxon>Bacteria</taxon>
        <taxon>Bacillati</taxon>
        <taxon>Actinomycetota</taxon>
        <taxon>Actinomycetes</taxon>
        <taxon>Streptosporangiales</taxon>
        <taxon>Nocardiopsidaceae</taxon>
        <taxon>Nocardiopsis</taxon>
    </lineage>
</organism>
<name>A0A7Y9XHD9_9ACTN</name>
<dbReference type="RefSeq" id="WP_179810996.1">
    <property type="nucleotide sequence ID" value="NZ_JACCHL010000001.1"/>
</dbReference>
<sequence>MSVPEESRPKTRDTDQVVNADHSDDQQRPDTRGEMEAELQDKMEQENLNREDFGEGDRREE</sequence>
<accession>A0A7Y9XHD9</accession>
<reference evidence="2 3" key="1">
    <citation type="submission" date="2020-07" db="EMBL/GenBank/DDBJ databases">
        <title>Sequencing the genomes of 1000 actinobacteria strains.</title>
        <authorList>
            <person name="Klenk H.-P."/>
        </authorList>
    </citation>
    <scope>NUCLEOTIDE SEQUENCE [LARGE SCALE GENOMIC DNA]</scope>
    <source>
        <strain evidence="2 3">DSM 45278</strain>
    </source>
</reference>
<dbReference type="AlphaFoldDB" id="A0A7Y9XHD9"/>
<evidence type="ECO:0000313" key="3">
    <source>
        <dbReference type="Proteomes" id="UP000584931"/>
    </source>
</evidence>
<dbReference type="EMBL" id="JACCHL010000001">
    <property type="protein sequence ID" value="NYH54568.1"/>
    <property type="molecule type" value="Genomic_DNA"/>
</dbReference>
<protein>
    <submittedName>
        <fullName evidence="2">Uncharacterized protein</fullName>
    </submittedName>
</protein>
<comment type="caution">
    <text evidence="2">The sequence shown here is derived from an EMBL/GenBank/DDBJ whole genome shotgun (WGS) entry which is preliminary data.</text>
</comment>
<evidence type="ECO:0000313" key="2">
    <source>
        <dbReference type="EMBL" id="NYH54568.1"/>
    </source>
</evidence>
<evidence type="ECO:0000256" key="1">
    <source>
        <dbReference type="SAM" id="MobiDB-lite"/>
    </source>
</evidence>
<gene>
    <name evidence="2" type="ORF">HNR06_004157</name>
</gene>
<feature type="region of interest" description="Disordered" evidence="1">
    <location>
        <begin position="1"/>
        <end position="61"/>
    </location>
</feature>
<dbReference type="Proteomes" id="UP000584931">
    <property type="component" value="Unassembled WGS sequence"/>
</dbReference>